<evidence type="ECO:0000313" key="1">
    <source>
        <dbReference type="EMBL" id="AYV85929.1"/>
    </source>
</evidence>
<sequence>MSLKYPSDLQLRYANTVLPGLSHDSIVDILAKTDDETFKELCKSHEFKSYCSANSVFSERIYEERAKRAVSEKFNSDLIEFKPPEMNWRAFYSRMME</sequence>
<proteinExistence type="predicted"/>
<dbReference type="EMBL" id="MK072489">
    <property type="protein sequence ID" value="AYV85929.1"/>
    <property type="molecule type" value="Genomic_DNA"/>
</dbReference>
<name>A0A3G5AJS7_9VIRU</name>
<protein>
    <submittedName>
        <fullName evidence="1">Uncharacterized protein</fullName>
    </submittedName>
</protein>
<gene>
    <name evidence="1" type="ORF">Solivirus1_86</name>
</gene>
<accession>A0A3G5AJS7</accession>
<feature type="non-terminal residue" evidence="1">
    <location>
        <position position="97"/>
    </location>
</feature>
<organism evidence="1">
    <name type="scientific">Solivirus sp</name>
    <dbReference type="NCBI Taxonomy" id="2487772"/>
    <lineage>
        <taxon>Viruses</taxon>
        <taxon>Pithoviruses</taxon>
    </lineage>
</organism>
<reference evidence="1" key="1">
    <citation type="submission" date="2018-10" db="EMBL/GenBank/DDBJ databases">
        <title>Hidden diversity of soil giant viruses.</title>
        <authorList>
            <person name="Schulz F."/>
            <person name="Alteio L."/>
            <person name="Goudeau D."/>
            <person name="Ryan E.M."/>
            <person name="Malmstrom R.R."/>
            <person name="Blanchard J."/>
            <person name="Woyke T."/>
        </authorList>
    </citation>
    <scope>NUCLEOTIDE SEQUENCE</scope>
    <source>
        <strain evidence="1">SOV1</strain>
    </source>
</reference>